<dbReference type="EMBL" id="MN740207">
    <property type="protein sequence ID" value="QHT93329.1"/>
    <property type="molecule type" value="Genomic_DNA"/>
</dbReference>
<dbReference type="InterPro" id="IPR008271">
    <property type="entry name" value="Ser/Thr_kinase_AS"/>
</dbReference>
<protein>
    <recommendedName>
        <fullName evidence="2">Protein kinase domain-containing protein</fullName>
    </recommendedName>
</protein>
<dbReference type="SUPFAM" id="SSF56112">
    <property type="entry name" value="Protein kinase-like (PK-like)"/>
    <property type="match status" value="1"/>
</dbReference>
<reference evidence="3" key="1">
    <citation type="journal article" date="2020" name="Nature">
        <title>Giant virus diversity and host interactions through global metagenomics.</title>
        <authorList>
            <person name="Schulz F."/>
            <person name="Roux S."/>
            <person name="Paez-Espino D."/>
            <person name="Jungbluth S."/>
            <person name="Walsh D.A."/>
            <person name="Denef V.J."/>
            <person name="McMahon K.D."/>
            <person name="Konstantinidis K.T."/>
            <person name="Eloe-Fadrosh E.A."/>
            <person name="Kyrpides N.C."/>
            <person name="Woyke T."/>
        </authorList>
    </citation>
    <scope>NUCLEOTIDE SEQUENCE</scope>
    <source>
        <strain evidence="3">GVMAG-M-3300024252-29</strain>
    </source>
</reference>
<feature type="domain" description="Protein kinase" evidence="2">
    <location>
        <begin position="6"/>
        <end position="454"/>
    </location>
</feature>
<dbReference type="AlphaFoldDB" id="A0A6C0IKH4"/>
<dbReference type="Pfam" id="PF00069">
    <property type="entry name" value="Pkinase"/>
    <property type="match status" value="1"/>
</dbReference>
<sequence>MDKKNMNGGYVIGSGGFGCVFQPSLQCKTPDTNDKYTGKKITKLMMKEHADEEYDIITDFQSKLRSIKNYGDYFLLQNISKCDELKDLTKRDLKGYSNKCKPLIKNNITKRNINGSLEKLSAITMPYGGVELNDFFMEEMNNYPKMKDIFLKLARIVKHGVEPMNKRHVYHGDIKAANILVDKENVRIIDWGLAFHHEKNDKHIHDDATGRPFQFNVPPTCVILNDKFVKKYDDYLTKNPKPTLKEVTTFVTSYLDYWNEYRGTGSLSLMNYIYEGILDKKNVTLEQSDYVGDDIKMYITNVVHTYTKNGWFDLENYYHDVYLKNMDLWGIVISCIMVLEILFQNKKTLNAVEHMVLYDLSELYLYIIEHDAKPMNAKYLYKHLKQLSELYDSFDDMNIIDATTIKGTKIKSSRSKINNKYKRRHTKKHKKSSKSKTKSSSSKKHTRKLGAKYF</sequence>
<evidence type="ECO:0000259" key="2">
    <source>
        <dbReference type="PROSITE" id="PS50011"/>
    </source>
</evidence>
<dbReference type="PROSITE" id="PS51257">
    <property type="entry name" value="PROKAR_LIPOPROTEIN"/>
    <property type="match status" value="1"/>
</dbReference>
<evidence type="ECO:0000256" key="1">
    <source>
        <dbReference type="SAM" id="MobiDB-lite"/>
    </source>
</evidence>
<feature type="region of interest" description="Disordered" evidence="1">
    <location>
        <begin position="413"/>
        <end position="454"/>
    </location>
</feature>
<name>A0A6C0IKH4_9ZZZZ</name>
<dbReference type="Gene3D" id="1.10.510.10">
    <property type="entry name" value="Transferase(Phosphotransferase) domain 1"/>
    <property type="match status" value="1"/>
</dbReference>
<evidence type="ECO:0000313" key="3">
    <source>
        <dbReference type="EMBL" id="QHT93329.1"/>
    </source>
</evidence>
<dbReference type="InterPro" id="IPR000719">
    <property type="entry name" value="Prot_kinase_dom"/>
</dbReference>
<proteinExistence type="predicted"/>
<dbReference type="PROSITE" id="PS00108">
    <property type="entry name" value="PROTEIN_KINASE_ST"/>
    <property type="match status" value="1"/>
</dbReference>
<dbReference type="InterPro" id="IPR011009">
    <property type="entry name" value="Kinase-like_dom_sf"/>
</dbReference>
<dbReference type="GO" id="GO:0004672">
    <property type="term" value="F:protein kinase activity"/>
    <property type="evidence" value="ECO:0007669"/>
    <property type="project" value="InterPro"/>
</dbReference>
<organism evidence="3">
    <name type="scientific">viral metagenome</name>
    <dbReference type="NCBI Taxonomy" id="1070528"/>
    <lineage>
        <taxon>unclassified sequences</taxon>
        <taxon>metagenomes</taxon>
        <taxon>organismal metagenomes</taxon>
    </lineage>
</organism>
<dbReference type="PROSITE" id="PS50011">
    <property type="entry name" value="PROTEIN_KINASE_DOM"/>
    <property type="match status" value="1"/>
</dbReference>
<accession>A0A6C0IKH4</accession>
<dbReference type="GO" id="GO:0005524">
    <property type="term" value="F:ATP binding"/>
    <property type="evidence" value="ECO:0007669"/>
    <property type="project" value="InterPro"/>
</dbReference>